<evidence type="ECO:0000256" key="7">
    <source>
        <dbReference type="SAM" id="Coils"/>
    </source>
</evidence>
<comment type="caution">
    <text evidence="10">The sequence shown here is derived from an EMBL/GenBank/DDBJ whole genome shotgun (WGS) entry which is preliminary data.</text>
</comment>
<evidence type="ECO:0000256" key="8">
    <source>
        <dbReference type="SAM" id="Phobius"/>
    </source>
</evidence>
<feature type="transmembrane region" description="Helical" evidence="8">
    <location>
        <begin position="232"/>
        <end position="251"/>
    </location>
</feature>
<comment type="subcellular location">
    <subcellularLocation>
        <location evidence="1">Cell membrane</location>
        <topology evidence="1">Multi-pass membrane protein</topology>
    </subcellularLocation>
</comment>
<dbReference type="EMBL" id="ACJM01000018">
    <property type="protein sequence ID" value="EEG76406.1"/>
    <property type="molecule type" value="Genomic_DNA"/>
</dbReference>
<sequence length="1122" mass="125866">MKNSRVSIYILAIIWVVVSGVLFWLAPDMNRLVREHTFFEIPEDYPTKIAENILEDNAELVGQEIVIVYQSEDNINNYLDDIEETLQRLESETEEINVHNLILPTDGEAMEDVLVDESENITLAILELEMDRAEISFVRDELEKSAEVEGLTHYITGNAIIQDDVLRTTERSLRTIEGFTVALIFVVLLFIFRSPVAPLVNLLTLGASYLLSVSVVALLIEHAGFPVSQFTQIFILTIIFEIGTDYSVLLMKRYQEELKKDPDGRSSMVRTYKTTASTVLYSAVTGCIGFFAIGLAGFNLYRSAVNVGIAIIILIMAIWVWPPLMMSILGEKMFWPAKLKKQKVDNAFWEKLGRWATWRPGITLLLILLLTVPLLLTYDNQRSFDSLLEIDQDYDSVKAFRIIEDVFGQGEFFYPTLLVEASQSDWDDPQIISHLELLAGNLTRIDDVHTVRAVTRPQGDRLEDFTIPHLARDIAGNLDEGLSDMGEMEDGIRVMLGEISAAEAGLKEGQAALYQLVTGTREAAKGAGDLSAGIRQSRHGINEILAAIEEAEKQVEAYYADVQDLKKKLTNLIPELEEKIGELFLPLEEKIETVLAEIEDFKDHFQELLENLPEMEGGETLEKALEIKMDMLSAILAGIEYKEETVEAIKIRIVEIVPEKEEGIKDAFVPLENKLAALGERFEQVEEILAEIYEGVQSIQDMEAVRQKLSAAKDSIKDKDYYAGLEEIVAQLSNFAAALEDNIEQAFLPVEREFAAMLSDVRQLKHGLEEVSLGLHELERGAATLSTELDSMARGQSMLLEQLQQMEEGLRALSAGMEDILAGFGELKTGLSDLQNIFEEIGNQDKNPLEGFFVPLETYEELFGDLWEGYGTANKRVAFLPVISDVNPYGDRAMEIVSEIEDVTAFTLTNTAFEEERFAVRGLPAHNRDLRDLSHNDFVRTGTFITIGIFAVLVILFKSMVMPLYTLISLGVAYLASGALTELIFINLLGYPGIMWSVPFFAFAMLMALGVDYSIFLINRFREEIEKEKGDLDKESVKRAMISAMKRVGSPILSATIIVASTFGAMMFSGVLSLLQIGTWIITGLIFYVVFLLPLFIPAMATILVQNNWWPFNLTNRQSSKK</sequence>
<feature type="transmembrane region" description="Helical" evidence="8">
    <location>
        <begin position="173"/>
        <end position="192"/>
    </location>
</feature>
<evidence type="ECO:0000256" key="2">
    <source>
        <dbReference type="ARBA" id="ARBA00010157"/>
    </source>
</evidence>
<dbReference type="InterPro" id="IPR004869">
    <property type="entry name" value="MMPL_dom"/>
</dbReference>
<dbReference type="Proteomes" id="UP000006443">
    <property type="component" value="Unassembled WGS sequence"/>
</dbReference>
<feature type="transmembrane region" description="Helical" evidence="8">
    <location>
        <begin position="964"/>
        <end position="988"/>
    </location>
</feature>
<dbReference type="STRING" id="555088.DealDRAFT_2751"/>
<dbReference type="Gene3D" id="1.20.1640.10">
    <property type="entry name" value="Multidrug efflux transporter AcrB transmembrane domain"/>
    <property type="match status" value="2"/>
</dbReference>
<keyword evidence="7" id="KW-0175">Coiled coil</keyword>
<gene>
    <name evidence="10" type="ORF">DealDRAFT_2751</name>
</gene>
<keyword evidence="6 8" id="KW-0472">Membrane</keyword>
<feature type="transmembrane region" description="Helical" evidence="8">
    <location>
        <begin position="307"/>
        <end position="330"/>
    </location>
</feature>
<dbReference type="AlphaFoldDB" id="C0GJU8"/>
<protein>
    <submittedName>
        <fullName evidence="10">MMPL domain protein</fullName>
    </submittedName>
</protein>
<feature type="coiled-coil region" evidence="7">
    <location>
        <begin position="72"/>
        <end position="99"/>
    </location>
</feature>
<evidence type="ECO:0000256" key="4">
    <source>
        <dbReference type="ARBA" id="ARBA00022692"/>
    </source>
</evidence>
<evidence type="ECO:0000313" key="10">
    <source>
        <dbReference type="EMBL" id="EEG76406.1"/>
    </source>
</evidence>
<dbReference type="InterPro" id="IPR050545">
    <property type="entry name" value="Mycobact_MmpL"/>
</dbReference>
<feature type="coiled-coil region" evidence="7">
    <location>
        <begin position="534"/>
        <end position="611"/>
    </location>
</feature>
<keyword evidence="4 8" id="KW-0812">Transmembrane</keyword>
<comment type="similarity">
    <text evidence="2">Belongs to the resistance-nodulation-cell division (RND) (TC 2.A.6) family. MmpL subfamily.</text>
</comment>
<evidence type="ECO:0000256" key="6">
    <source>
        <dbReference type="ARBA" id="ARBA00023136"/>
    </source>
</evidence>
<dbReference type="GO" id="GO:0005886">
    <property type="term" value="C:plasma membrane"/>
    <property type="evidence" value="ECO:0007669"/>
    <property type="project" value="UniProtKB-SubCell"/>
</dbReference>
<dbReference type="PROSITE" id="PS50156">
    <property type="entry name" value="SSD"/>
    <property type="match status" value="1"/>
</dbReference>
<feature type="transmembrane region" description="Helical" evidence="8">
    <location>
        <begin position="278"/>
        <end position="301"/>
    </location>
</feature>
<feature type="transmembrane region" description="Helical" evidence="8">
    <location>
        <begin position="994"/>
        <end position="1018"/>
    </location>
</feature>
<evidence type="ECO:0000256" key="3">
    <source>
        <dbReference type="ARBA" id="ARBA00022475"/>
    </source>
</evidence>
<feature type="transmembrane region" description="Helical" evidence="8">
    <location>
        <begin position="1080"/>
        <end position="1105"/>
    </location>
</feature>
<feature type="transmembrane region" description="Helical" evidence="8">
    <location>
        <begin position="361"/>
        <end position="378"/>
    </location>
</feature>
<evidence type="ECO:0000313" key="11">
    <source>
        <dbReference type="Proteomes" id="UP000006443"/>
    </source>
</evidence>
<keyword evidence="3" id="KW-1003">Cell membrane</keyword>
<proteinExistence type="inferred from homology"/>
<dbReference type="Gene3D" id="1.10.287.2610">
    <property type="match status" value="1"/>
</dbReference>
<evidence type="ECO:0000256" key="5">
    <source>
        <dbReference type="ARBA" id="ARBA00022989"/>
    </source>
</evidence>
<organism evidence="10 11">
    <name type="scientific">Dethiobacter alkaliphilus AHT 1</name>
    <dbReference type="NCBI Taxonomy" id="555088"/>
    <lineage>
        <taxon>Bacteria</taxon>
        <taxon>Bacillati</taxon>
        <taxon>Bacillota</taxon>
        <taxon>Dethiobacteria</taxon>
        <taxon>Dethiobacterales</taxon>
        <taxon>Dethiobacteraceae</taxon>
        <taxon>Dethiobacter</taxon>
    </lineage>
</organism>
<dbReference type="eggNOG" id="COG2409">
    <property type="taxonomic scope" value="Bacteria"/>
</dbReference>
<feature type="transmembrane region" description="Helical" evidence="8">
    <location>
        <begin position="199"/>
        <end position="220"/>
    </location>
</feature>
<reference evidence="10 11" key="1">
    <citation type="submission" date="2009-02" db="EMBL/GenBank/DDBJ databases">
        <title>Sequencing of the draft genome and assembly of Dethiobacter alkaliphilus AHT 1.</title>
        <authorList>
            <consortium name="US DOE Joint Genome Institute (JGI-PGF)"/>
            <person name="Lucas S."/>
            <person name="Copeland A."/>
            <person name="Lapidus A."/>
            <person name="Glavina del Rio T."/>
            <person name="Dalin E."/>
            <person name="Tice H."/>
            <person name="Bruce D."/>
            <person name="Goodwin L."/>
            <person name="Pitluck S."/>
            <person name="Larimer F."/>
            <person name="Land M.L."/>
            <person name="Hauser L."/>
            <person name="Muyzer G."/>
        </authorList>
    </citation>
    <scope>NUCLEOTIDE SEQUENCE [LARGE SCALE GENOMIC DNA]</scope>
    <source>
        <strain evidence="10 11">AHT 1</strain>
    </source>
</reference>
<dbReference type="PANTHER" id="PTHR33406">
    <property type="entry name" value="MEMBRANE PROTEIN MJ1562-RELATED"/>
    <property type="match status" value="1"/>
</dbReference>
<keyword evidence="11" id="KW-1185">Reference proteome</keyword>
<feature type="transmembrane region" description="Helical" evidence="8">
    <location>
        <begin position="1048"/>
        <end position="1068"/>
    </location>
</feature>
<feature type="transmembrane region" description="Helical" evidence="8">
    <location>
        <begin position="938"/>
        <end position="957"/>
    </location>
</feature>
<name>C0GJU8_DETAL</name>
<dbReference type="RefSeq" id="WP_008518444.1">
    <property type="nucleotide sequence ID" value="NZ_ACJM01000018.1"/>
</dbReference>
<accession>C0GJU8</accession>
<dbReference type="SUPFAM" id="SSF82866">
    <property type="entry name" value="Multidrug efflux transporter AcrB transmembrane domain"/>
    <property type="match status" value="2"/>
</dbReference>
<evidence type="ECO:0000256" key="1">
    <source>
        <dbReference type="ARBA" id="ARBA00004651"/>
    </source>
</evidence>
<dbReference type="Pfam" id="PF03176">
    <property type="entry name" value="MMPL"/>
    <property type="match status" value="2"/>
</dbReference>
<dbReference type="InterPro" id="IPR000731">
    <property type="entry name" value="SSD"/>
</dbReference>
<dbReference type="Gene3D" id="1.10.287.950">
    <property type="entry name" value="Methyl-accepting chemotaxis protein"/>
    <property type="match status" value="1"/>
</dbReference>
<evidence type="ECO:0000259" key="9">
    <source>
        <dbReference type="PROSITE" id="PS50156"/>
    </source>
</evidence>
<keyword evidence="5 8" id="KW-1133">Transmembrane helix</keyword>
<feature type="domain" description="SSD" evidence="9">
    <location>
        <begin position="950"/>
        <end position="1103"/>
    </location>
</feature>
<dbReference type="PANTHER" id="PTHR33406:SF6">
    <property type="entry name" value="MEMBRANE PROTEIN YDGH-RELATED"/>
    <property type="match status" value="1"/>
</dbReference>
<feature type="transmembrane region" description="Helical" evidence="8">
    <location>
        <begin position="7"/>
        <end position="26"/>
    </location>
</feature>